<dbReference type="InterPro" id="IPR009636">
    <property type="entry name" value="SCAF"/>
</dbReference>
<dbReference type="Pfam" id="PF06810">
    <property type="entry name" value="Phage_scaffold"/>
    <property type="match status" value="1"/>
</dbReference>
<reference evidence="3" key="2">
    <citation type="submission" date="2020-07" db="EMBL/GenBank/DDBJ databases">
        <authorList>
            <consortium name="NCBI Pathogen Detection Project"/>
        </authorList>
    </citation>
    <scope>NUCLEOTIDE SEQUENCE</scope>
    <source>
        <strain evidence="3">C8</strain>
    </source>
</reference>
<feature type="coiled-coil region" evidence="1">
    <location>
        <begin position="41"/>
        <end position="92"/>
    </location>
</feature>
<evidence type="ECO:0008006" key="4">
    <source>
        <dbReference type="Google" id="ProtNLM"/>
    </source>
</evidence>
<dbReference type="AlphaFoldDB" id="A0A8H9R0B8"/>
<gene>
    <name evidence="3" type="ORF">I9080_003131</name>
</gene>
<organism evidence="3">
    <name type="scientific">Clostridium perfringens</name>
    <dbReference type="NCBI Taxonomy" id="1502"/>
    <lineage>
        <taxon>Bacteria</taxon>
        <taxon>Bacillati</taxon>
        <taxon>Bacillota</taxon>
        <taxon>Clostridia</taxon>
        <taxon>Eubacteriales</taxon>
        <taxon>Clostridiaceae</taxon>
        <taxon>Clostridium</taxon>
    </lineage>
</organism>
<keyword evidence="1" id="KW-0175">Coiled coil</keyword>
<reference evidence="3" key="1">
    <citation type="journal article" date="2018" name="Genome Biol.">
        <title>SKESA: strategic k-mer extension for scrupulous assemblies.</title>
        <authorList>
            <person name="Souvorov A."/>
            <person name="Agarwala R."/>
            <person name="Lipman D.J."/>
        </authorList>
    </citation>
    <scope>NUCLEOTIDE SEQUENCE</scope>
    <source>
        <strain evidence="3">C8</strain>
    </source>
</reference>
<proteinExistence type="predicted"/>
<sequence length="189" mass="21782">MEWLKKLLEEAKITEGKLDVDGLLKNINTELPKHMTPKETFNGINEQLKTANKTIENLKKNNKDNEELQKTVQKYKDDLEAKDKEMATIRKENFLKDSYRKAGAKEEYLDLLMKTSKLDDIAEVNGEYVGVDKIITSSKESYKDLFKDDTTEKSDDDQTYIYEPNSGSDDNKGSANFLDIITQNQVKRD</sequence>
<dbReference type="EMBL" id="DACTCB010000028">
    <property type="protein sequence ID" value="HAT4309281.1"/>
    <property type="molecule type" value="Genomic_DNA"/>
</dbReference>
<evidence type="ECO:0000256" key="1">
    <source>
        <dbReference type="SAM" id="Coils"/>
    </source>
</evidence>
<evidence type="ECO:0000256" key="2">
    <source>
        <dbReference type="SAM" id="MobiDB-lite"/>
    </source>
</evidence>
<comment type="caution">
    <text evidence="3">The sequence shown here is derived from an EMBL/GenBank/DDBJ whole genome shotgun (WGS) entry which is preliminary data.</text>
</comment>
<feature type="region of interest" description="Disordered" evidence="2">
    <location>
        <begin position="149"/>
        <end position="175"/>
    </location>
</feature>
<protein>
    <recommendedName>
        <fullName evidence="4">Scaffolding protein</fullName>
    </recommendedName>
</protein>
<evidence type="ECO:0000313" key="3">
    <source>
        <dbReference type="EMBL" id="HAT4309281.1"/>
    </source>
</evidence>
<name>A0A8H9R0B8_CLOPF</name>
<accession>A0A8H9R0B8</accession>
<dbReference type="Proteomes" id="UP000859547">
    <property type="component" value="Unassembled WGS sequence"/>
</dbReference>